<dbReference type="InterPro" id="IPR000222">
    <property type="entry name" value="PP2C_BS"/>
</dbReference>
<evidence type="ECO:0000256" key="6">
    <source>
        <dbReference type="SAM" id="Phobius"/>
    </source>
</evidence>
<evidence type="ECO:0000259" key="7">
    <source>
        <dbReference type="PROSITE" id="PS51746"/>
    </source>
</evidence>
<keyword evidence="2 4" id="KW-0378">Hydrolase</keyword>
<organism evidence="8">
    <name type="scientific">Trepomonas sp. PC1</name>
    <dbReference type="NCBI Taxonomy" id="1076344"/>
    <lineage>
        <taxon>Eukaryota</taxon>
        <taxon>Metamonada</taxon>
        <taxon>Diplomonadida</taxon>
        <taxon>Hexamitidae</taxon>
        <taxon>Hexamitinae</taxon>
        <taxon>Trepomonas</taxon>
    </lineage>
</organism>
<comment type="similarity">
    <text evidence="4">Belongs to the PP2C family.</text>
</comment>
<keyword evidence="6" id="KW-0812">Transmembrane</keyword>
<sequence>MQYASHSVIGMRQTNEDTEINVSIQIFDYKLVILAVFDGHAGNEASIFAKENFINVFTDQFMKLKNVPTALNNTFIQLDTDFCKISKVAGTTAAVCVYDLTTNQVFTAHAGDSRVLLKTDVLVQTSDHKPLLFSERQRLEKCGAFVIEVCGVGRVNGALAVSRAIGDSDFKQFGVTGKPEVQIFDNSRPKWILVACDGLFDVFSSEDVDLIVEHLLLQAELPTGLQQIFNKTKFFGQPKGQIATPAGICAVLTEMALQKGSTDNVSVVIFINSDVDNFTQMKAQSLSMSEIRDSQGNFVVQIAIMLLILGVQLMFMLVFKKKESKTLILSGMVVGISLVMHFKLKLQQARKAIKELETKVKRLVSERME</sequence>
<dbReference type="PROSITE" id="PS51746">
    <property type="entry name" value="PPM_2"/>
    <property type="match status" value="1"/>
</dbReference>
<evidence type="ECO:0000313" key="8">
    <source>
        <dbReference type="EMBL" id="JAP91859.1"/>
    </source>
</evidence>
<dbReference type="GO" id="GO:0046872">
    <property type="term" value="F:metal ion binding"/>
    <property type="evidence" value="ECO:0007669"/>
    <property type="project" value="UniProtKB-KW"/>
</dbReference>
<dbReference type="GO" id="GO:0004722">
    <property type="term" value="F:protein serine/threonine phosphatase activity"/>
    <property type="evidence" value="ECO:0007669"/>
    <property type="project" value="InterPro"/>
</dbReference>
<name>A0A146K8R1_9EUKA</name>
<dbReference type="CDD" id="cd00143">
    <property type="entry name" value="PP2Cc"/>
    <property type="match status" value="1"/>
</dbReference>
<dbReference type="PANTHER" id="PTHR13832">
    <property type="entry name" value="PROTEIN PHOSPHATASE 2C"/>
    <property type="match status" value="1"/>
</dbReference>
<evidence type="ECO:0000256" key="1">
    <source>
        <dbReference type="ARBA" id="ARBA00022723"/>
    </source>
</evidence>
<keyword evidence="6" id="KW-0472">Membrane</keyword>
<feature type="domain" description="PPM-type phosphatase" evidence="7">
    <location>
        <begin position="2"/>
        <end position="272"/>
    </location>
</feature>
<dbReference type="SMART" id="SM00332">
    <property type="entry name" value="PP2Cc"/>
    <property type="match status" value="1"/>
</dbReference>
<protein>
    <submittedName>
        <fullName evidence="8">Protein phosphatase 2C</fullName>
    </submittedName>
</protein>
<dbReference type="PROSITE" id="PS01032">
    <property type="entry name" value="PPM_1"/>
    <property type="match status" value="1"/>
</dbReference>
<accession>A0A146K8R1</accession>
<feature type="non-terminal residue" evidence="8">
    <location>
        <position position="369"/>
    </location>
</feature>
<dbReference type="PANTHER" id="PTHR13832:SF827">
    <property type="entry name" value="PROTEIN PHOSPHATASE 1L"/>
    <property type="match status" value="1"/>
</dbReference>
<keyword evidence="3 4" id="KW-0904">Protein phosphatase</keyword>
<dbReference type="SUPFAM" id="SSF81606">
    <property type="entry name" value="PP2C-like"/>
    <property type="match status" value="1"/>
</dbReference>
<evidence type="ECO:0000256" key="2">
    <source>
        <dbReference type="ARBA" id="ARBA00022801"/>
    </source>
</evidence>
<dbReference type="InterPro" id="IPR036457">
    <property type="entry name" value="PPM-type-like_dom_sf"/>
</dbReference>
<gene>
    <name evidence="8" type="ORF">TPC1_16388</name>
</gene>
<dbReference type="InterPro" id="IPR015655">
    <property type="entry name" value="PP2C"/>
</dbReference>
<proteinExistence type="inferred from homology"/>
<evidence type="ECO:0000256" key="4">
    <source>
        <dbReference type="RuleBase" id="RU003465"/>
    </source>
</evidence>
<keyword evidence="6" id="KW-1133">Transmembrane helix</keyword>
<evidence type="ECO:0000256" key="3">
    <source>
        <dbReference type="ARBA" id="ARBA00022912"/>
    </source>
</evidence>
<dbReference type="InterPro" id="IPR001932">
    <property type="entry name" value="PPM-type_phosphatase-like_dom"/>
</dbReference>
<evidence type="ECO:0000256" key="5">
    <source>
        <dbReference type="SAM" id="Coils"/>
    </source>
</evidence>
<dbReference type="AlphaFoldDB" id="A0A146K8R1"/>
<dbReference type="EMBL" id="GDID01004747">
    <property type="protein sequence ID" value="JAP91859.1"/>
    <property type="molecule type" value="Transcribed_RNA"/>
</dbReference>
<feature type="transmembrane region" description="Helical" evidence="6">
    <location>
        <begin position="298"/>
        <end position="319"/>
    </location>
</feature>
<feature type="coiled-coil region" evidence="5">
    <location>
        <begin position="339"/>
        <end position="366"/>
    </location>
</feature>
<keyword evidence="1" id="KW-0479">Metal-binding</keyword>
<reference evidence="8" key="1">
    <citation type="submission" date="2015-07" db="EMBL/GenBank/DDBJ databases">
        <title>Adaptation to a free-living lifestyle via gene acquisitions in the diplomonad Trepomonas sp. PC1.</title>
        <authorList>
            <person name="Xu F."/>
            <person name="Jerlstrom-Hultqvist J."/>
            <person name="Kolisko M."/>
            <person name="Simpson A.G.B."/>
            <person name="Roger A.J."/>
            <person name="Svard S.G."/>
            <person name="Andersson J.O."/>
        </authorList>
    </citation>
    <scope>NUCLEOTIDE SEQUENCE</scope>
    <source>
        <strain evidence="8">PC1</strain>
    </source>
</reference>
<keyword evidence="5" id="KW-0175">Coiled coil</keyword>
<dbReference type="Gene3D" id="3.60.40.10">
    <property type="entry name" value="PPM-type phosphatase domain"/>
    <property type="match status" value="1"/>
</dbReference>
<dbReference type="Pfam" id="PF00481">
    <property type="entry name" value="PP2C"/>
    <property type="match status" value="1"/>
</dbReference>